<dbReference type="EMBL" id="AVOT02093300">
    <property type="protein sequence ID" value="MBW0574012.1"/>
    <property type="molecule type" value="Genomic_DNA"/>
</dbReference>
<dbReference type="OrthoDB" id="3039677at2759"/>
<gene>
    <name evidence="1" type="ORF">O181_113727</name>
</gene>
<evidence type="ECO:0000313" key="1">
    <source>
        <dbReference type="EMBL" id="MBW0574012.1"/>
    </source>
</evidence>
<organism evidence="1 2">
    <name type="scientific">Austropuccinia psidii MF-1</name>
    <dbReference type="NCBI Taxonomy" id="1389203"/>
    <lineage>
        <taxon>Eukaryota</taxon>
        <taxon>Fungi</taxon>
        <taxon>Dikarya</taxon>
        <taxon>Basidiomycota</taxon>
        <taxon>Pucciniomycotina</taxon>
        <taxon>Pucciniomycetes</taxon>
        <taxon>Pucciniales</taxon>
        <taxon>Sphaerophragmiaceae</taxon>
        <taxon>Austropuccinia</taxon>
    </lineage>
</organism>
<sequence>MSIPGALAFSIYVDWFNACGKSTQLASIGPIMLTCLNLPLSERLKEANCPSIELPINATHQGAQGAMARLPFFSNFNRSFRILYLCCHSHGHCRCGFHAQAYWIYFSFRQ</sequence>
<dbReference type="AlphaFoldDB" id="A0A9Q3PVN1"/>
<evidence type="ECO:0000313" key="2">
    <source>
        <dbReference type="Proteomes" id="UP000765509"/>
    </source>
</evidence>
<name>A0A9Q3PVN1_9BASI</name>
<accession>A0A9Q3PVN1</accession>
<keyword evidence="2" id="KW-1185">Reference proteome</keyword>
<comment type="caution">
    <text evidence="1">The sequence shown here is derived from an EMBL/GenBank/DDBJ whole genome shotgun (WGS) entry which is preliminary data.</text>
</comment>
<dbReference type="Proteomes" id="UP000765509">
    <property type="component" value="Unassembled WGS sequence"/>
</dbReference>
<reference evidence="1" key="1">
    <citation type="submission" date="2021-03" db="EMBL/GenBank/DDBJ databases">
        <title>Draft genome sequence of rust myrtle Austropuccinia psidii MF-1, a brazilian biotype.</title>
        <authorList>
            <person name="Quecine M.C."/>
            <person name="Pachon D.M.R."/>
            <person name="Bonatelli M.L."/>
            <person name="Correr F.H."/>
            <person name="Franceschini L.M."/>
            <person name="Leite T.F."/>
            <person name="Margarido G.R.A."/>
            <person name="Almeida C.A."/>
            <person name="Ferrarezi J.A."/>
            <person name="Labate C.A."/>
        </authorList>
    </citation>
    <scope>NUCLEOTIDE SEQUENCE</scope>
    <source>
        <strain evidence="1">MF-1</strain>
    </source>
</reference>
<protein>
    <submittedName>
        <fullName evidence="1">Uncharacterized protein</fullName>
    </submittedName>
</protein>
<proteinExistence type="predicted"/>